<gene>
    <name evidence="3" type="ORF">SCABRO_03426</name>
</gene>
<dbReference type="NCBIfam" id="TIGR04336">
    <property type="entry name" value="AmmeMemoSam_B"/>
    <property type="match status" value="1"/>
</dbReference>
<dbReference type="HAMAP" id="MF_00055">
    <property type="entry name" value="MEMO1"/>
    <property type="match status" value="1"/>
</dbReference>
<dbReference type="eggNOG" id="COG1355">
    <property type="taxonomic scope" value="Bacteria"/>
</dbReference>
<dbReference type="PATRIC" id="fig|237368.3.peg.3692"/>
<dbReference type="PANTHER" id="PTHR11060">
    <property type="entry name" value="PROTEIN MEMO1"/>
    <property type="match status" value="1"/>
</dbReference>
<dbReference type="SUPFAM" id="SSF53213">
    <property type="entry name" value="LigB-like"/>
    <property type="match status" value="1"/>
</dbReference>
<evidence type="ECO:0000256" key="2">
    <source>
        <dbReference type="HAMAP-Rule" id="MF_00055"/>
    </source>
</evidence>
<evidence type="ECO:0000313" key="4">
    <source>
        <dbReference type="Proteomes" id="UP000030652"/>
    </source>
</evidence>
<accession>A0A0B0EC63</accession>
<proteinExistence type="inferred from homology"/>
<organism evidence="3 4">
    <name type="scientific">Candidatus Scalindua brodae</name>
    <dbReference type="NCBI Taxonomy" id="237368"/>
    <lineage>
        <taxon>Bacteria</taxon>
        <taxon>Pseudomonadati</taxon>
        <taxon>Planctomycetota</taxon>
        <taxon>Candidatus Brocadiia</taxon>
        <taxon>Candidatus Brocadiales</taxon>
        <taxon>Candidatus Scalinduaceae</taxon>
        <taxon>Candidatus Scalindua</taxon>
    </lineage>
</organism>
<dbReference type="InterPro" id="IPR002737">
    <property type="entry name" value="MEMO1_fam"/>
</dbReference>
<sequence>MYRSPIASGSFYPGNKEELESTLKTLMGDCPQRQKALGVISPHAGYLYSGRVMGSVFSRIEVPDTVVILAPNHTGRGTPFSVWPEGPWRTPLGDTSIDEELVNEILNRCELVEKDKAAHQNEHSAEVILPFLQYSNPQVKIVVIVIRSGNFEDLSLVGKSIGDVIKKTKPGALVVASSDMTHYESQQSAGKKDKSTIAEIVALREEGLYRVVRELDVSMCGVSPVISMMVCSKERDATKAELIKYETSGDTTGDYKQVVGYAGVIVE</sequence>
<evidence type="ECO:0000256" key="1">
    <source>
        <dbReference type="ARBA" id="ARBA00006315"/>
    </source>
</evidence>
<dbReference type="Gene3D" id="3.40.830.10">
    <property type="entry name" value="LigB-like"/>
    <property type="match status" value="1"/>
</dbReference>
<name>A0A0B0EC63_9BACT</name>
<dbReference type="Pfam" id="PF01875">
    <property type="entry name" value="Memo"/>
    <property type="match status" value="1"/>
</dbReference>
<dbReference type="Proteomes" id="UP000030652">
    <property type="component" value="Unassembled WGS sequence"/>
</dbReference>
<comment type="caution">
    <text evidence="3">The sequence shown here is derived from an EMBL/GenBank/DDBJ whole genome shotgun (WGS) entry which is preliminary data.</text>
</comment>
<comment type="similarity">
    <text evidence="1 2">Belongs to the MEMO1 family.</text>
</comment>
<dbReference type="PANTHER" id="PTHR11060:SF0">
    <property type="entry name" value="PROTEIN MEMO1"/>
    <property type="match status" value="1"/>
</dbReference>
<evidence type="ECO:0000313" key="3">
    <source>
        <dbReference type="EMBL" id="KHE90837.1"/>
    </source>
</evidence>
<dbReference type="CDD" id="cd07361">
    <property type="entry name" value="MEMO_like"/>
    <property type="match status" value="1"/>
</dbReference>
<dbReference type="AlphaFoldDB" id="A0A0B0EC63"/>
<reference evidence="3 4" key="1">
    <citation type="submission" date="2014-10" db="EMBL/GenBank/DDBJ databases">
        <title>Draft genome of anammox bacterium scalindua brodae, obtained using differential coverage binning of sequence data from two enrichment reactors.</title>
        <authorList>
            <person name="Speth D.R."/>
            <person name="Russ L."/>
            <person name="Kartal B."/>
            <person name="Op den Camp H.J."/>
            <person name="Dutilh B.E."/>
            <person name="Jetten M.S."/>
        </authorList>
    </citation>
    <scope>NUCLEOTIDE SEQUENCE [LARGE SCALE GENOMIC DNA]</scope>
    <source>
        <strain evidence="3">RU1</strain>
    </source>
</reference>
<dbReference type="EMBL" id="JRYO01000233">
    <property type="protein sequence ID" value="KHE90837.1"/>
    <property type="molecule type" value="Genomic_DNA"/>
</dbReference>
<protein>
    <recommendedName>
        <fullName evidence="2">MEMO1 family protein SCABRO_03426</fullName>
    </recommendedName>
</protein>